<evidence type="ECO:0000313" key="5">
    <source>
        <dbReference type="EMBL" id="KAJ5069240.1"/>
    </source>
</evidence>
<dbReference type="Proteomes" id="UP001149090">
    <property type="component" value="Unassembled WGS sequence"/>
</dbReference>
<dbReference type="SUPFAM" id="SSF50044">
    <property type="entry name" value="SH3-domain"/>
    <property type="match status" value="1"/>
</dbReference>
<feature type="domain" description="SH3" evidence="4">
    <location>
        <begin position="132"/>
        <end position="190"/>
    </location>
</feature>
<keyword evidence="6" id="KW-1185">Reference proteome</keyword>
<organism evidence="5 6">
    <name type="scientific">Anaeramoeba ignava</name>
    <name type="common">Anaerobic marine amoeba</name>
    <dbReference type="NCBI Taxonomy" id="1746090"/>
    <lineage>
        <taxon>Eukaryota</taxon>
        <taxon>Metamonada</taxon>
        <taxon>Anaeramoebidae</taxon>
        <taxon>Anaeramoeba</taxon>
    </lineage>
</organism>
<feature type="compositionally biased region" description="Low complexity" evidence="3">
    <location>
        <begin position="228"/>
        <end position="257"/>
    </location>
</feature>
<evidence type="ECO:0000259" key="4">
    <source>
        <dbReference type="PROSITE" id="PS50002"/>
    </source>
</evidence>
<feature type="region of interest" description="Disordered" evidence="3">
    <location>
        <begin position="226"/>
        <end position="257"/>
    </location>
</feature>
<accession>A0A9Q0LC67</accession>
<dbReference type="AlphaFoldDB" id="A0A9Q0LC67"/>
<dbReference type="SUPFAM" id="SSF103657">
    <property type="entry name" value="BAR/IMD domain-like"/>
    <property type="match status" value="1"/>
</dbReference>
<dbReference type="Gene3D" id="1.20.1270.60">
    <property type="entry name" value="Arfaptin homology (AH) domain/BAR domain"/>
    <property type="match status" value="1"/>
</dbReference>
<evidence type="ECO:0000256" key="1">
    <source>
        <dbReference type="ARBA" id="ARBA00022443"/>
    </source>
</evidence>
<sequence length="257" mass="29517">MGLLIKKTKQPLKIFETYWKELYSKRSKEDISKINSVDLDYSDAKNKFELAKFDMRKKFEELELFKNIDFLGSLCSLLNSQLKLHKKSYDLLNEIYPTLSTLQGRLAILEGQRGAFKLQKVRFNSLEDSKPEKLTKLITLSSYQARNENELSFKEDQIIELISKRVNMSVGQLDSKIGLFPNNLTLPYVENDDSNDNLDSLDNIDTDQNISQQNISSLKITDGNIDSNDLGNENSLQNNNNNNNNNESNSQKENSDK</sequence>
<dbReference type="SMART" id="SM00326">
    <property type="entry name" value="SH3"/>
    <property type="match status" value="1"/>
</dbReference>
<dbReference type="OrthoDB" id="5549748at2759"/>
<protein>
    <submittedName>
        <fullName evidence="5">Sh3 domain-containing</fullName>
    </submittedName>
</protein>
<evidence type="ECO:0000256" key="2">
    <source>
        <dbReference type="PROSITE-ProRule" id="PRU00192"/>
    </source>
</evidence>
<dbReference type="PROSITE" id="PS50002">
    <property type="entry name" value="SH3"/>
    <property type="match status" value="1"/>
</dbReference>
<comment type="caution">
    <text evidence="5">The sequence shown here is derived from an EMBL/GenBank/DDBJ whole genome shotgun (WGS) entry which is preliminary data.</text>
</comment>
<dbReference type="Gene3D" id="2.30.30.40">
    <property type="entry name" value="SH3 Domains"/>
    <property type="match status" value="1"/>
</dbReference>
<evidence type="ECO:0000256" key="3">
    <source>
        <dbReference type="SAM" id="MobiDB-lite"/>
    </source>
</evidence>
<dbReference type="EMBL" id="JAPDFW010000106">
    <property type="protein sequence ID" value="KAJ5069240.1"/>
    <property type="molecule type" value="Genomic_DNA"/>
</dbReference>
<dbReference type="InterPro" id="IPR001452">
    <property type="entry name" value="SH3_domain"/>
</dbReference>
<proteinExistence type="predicted"/>
<dbReference type="InterPro" id="IPR027267">
    <property type="entry name" value="AH/BAR_dom_sf"/>
</dbReference>
<gene>
    <name evidence="5" type="ORF">M0811_11725</name>
</gene>
<reference evidence="5" key="1">
    <citation type="submission" date="2022-10" db="EMBL/GenBank/DDBJ databases">
        <title>Novel sulphate-reducing endosymbionts in the free-living metamonad Anaeramoeba.</title>
        <authorList>
            <person name="Jerlstrom-Hultqvist J."/>
            <person name="Cepicka I."/>
            <person name="Gallot-Lavallee L."/>
            <person name="Salas-Leiva D."/>
            <person name="Curtis B.A."/>
            <person name="Zahonova K."/>
            <person name="Pipaliya S."/>
            <person name="Dacks J."/>
            <person name="Roger A.J."/>
        </authorList>
    </citation>
    <scope>NUCLEOTIDE SEQUENCE</scope>
    <source>
        <strain evidence="5">BMAN</strain>
    </source>
</reference>
<dbReference type="InterPro" id="IPR036028">
    <property type="entry name" value="SH3-like_dom_sf"/>
</dbReference>
<name>A0A9Q0LC67_ANAIG</name>
<evidence type="ECO:0000313" key="6">
    <source>
        <dbReference type="Proteomes" id="UP001149090"/>
    </source>
</evidence>
<keyword evidence="1 2" id="KW-0728">SH3 domain</keyword>